<accession>A0A814JHN2</accession>
<protein>
    <submittedName>
        <fullName evidence="1">Uncharacterized protein</fullName>
    </submittedName>
</protein>
<comment type="caution">
    <text evidence="1">The sequence shown here is derived from an EMBL/GenBank/DDBJ whole genome shotgun (WGS) entry which is preliminary data.</text>
</comment>
<evidence type="ECO:0000313" key="1">
    <source>
        <dbReference type="EMBL" id="CAF1038257.1"/>
    </source>
</evidence>
<dbReference type="AlphaFoldDB" id="A0A814JHN2"/>
<proteinExistence type="predicted"/>
<sequence>MSESSKSPLSTTSVLGDISSRKERFNTELSKLKNDSSNNPLFTADRYENTVLSVQQAKKKCFADRNVKEIALLRTYDVVVFGNYSKLVKKSSSAVEGIAKYYVVLVVTIL</sequence>
<evidence type="ECO:0000313" key="2">
    <source>
        <dbReference type="Proteomes" id="UP000663852"/>
    </source>
</evidence>
<gene>
    <name evidence="1" type="ORF">EDS130_LOCUS16786</name>
</gene>
<organism evidence="1 2">
    <name type="scientific">Adineta ricciae</name>
    <name type="common">Rotifer</name>
    <dbReference type="NCBI Taxonomy" id="249248"/>
    <lineage>
        <taxon>Eukaryota</taxon>
        <taxon>Metazoa</taxon>
        <taxon>Spiralia</taxon>
        <taxon>Gnathifera</taxon>
        <taxon>Rotifera</taxon>
        <taxon>Eurotatoria</taxon>
        <taxon>Bdelloidea</taxon>
        <taxon>Adinetida</taxon>
        <taxon>Adinetidae</taxon>
        <taxon>Adineta</taxon>
    </lineage>
</organism>
<dbReference type="Proteomes" id="UP000663852">
    <property type="component" value="Unassembled WGS sequence"/>
</dbReference>
<dbReference type="OrthoDB" id="10059746at2759"/>
<dbReference type="EMBL" id="CAJNOJ010000073">
    <property type="protein sequence ID" value="CAF1038257.1"/>
    <property type="molecule type" value="Genomic_DNA"/>
</dbReference>
<name>A0A814JHN2_ADIRI</name>
<reference evidence="1" key="1">
    <citation type="submission" date="2021-02" db="EMBL/GenBank/DDBJ databases">
        <authorList>
            <person name="Nowell W R."/>
        </authorList>
    </citation>
    <scope>NUCLEOTIDE SEQUENCE</scope>
</reference>